<sequence>MSHEEIIKTTQHWLEQAVIGLNLCPFAKAVFVKNQIRFVVSDAKHLDGFLDDLDRELVFLAQAPADEVDTTLLIHPTLFPDFEIFNDVQALADDIVAEHELEGILQVASFHPDFQFADTEPNDIGNYTNRAPFPILHLLREDSIAKAVEAFPNPDVIFERNIETLQKLGIAGWMALGLQASQK</sequence>
<dbReference type="Proteomes" id="UP000825679">
    <property type="component" value="Chromosome"/>
</dbReference>
<gene>
    <name evidence="1" type="ORF">K4H28_09890</name>
</gene>
<proteinExistence type="predicted"/>
<evidence type="ECO:0000313" key="1">
    <source>
        <dbReference type="EMBL" id="QZA76641.1"/>
    </source>
</evidence>
<reference evidence="1 2" key="1">
    <citation type="submission" date="2021-08" db="EMBL/GenBank/DDBJ databases">
        <title>complete genome sequencing of Deefgea sp. D25.</title>
        <authorList>
            <person name="Bae J.-W."/>
            <person name="Gim D.-H."/>
        </authorList>
    </citation>
    <scope>NUCLEOTIDE SEQUENCE [LARGE SCALE GENOMIC DNA]</scope>
    <source>
        <strain evidence="1 2">D25</strain>
    </source>
</reference>
<dbReference type="InterPro" id="IPR009858">
    <property type="entry name" value="DUF1415"/>
</dbReference>
<organism evidence="1 2">
    <name type="scientific">Deefgea tanakiae</name>
    <dbReference type="NCBI Taxonomy" id="2865840"/>
    <lineage>
        <taxon>Bacteria</taxon>
        <taxon>Pseudomonadati</taxon>
        <taxon>Pseudomonadota</taxon>
        <taxon>Betaproteobacteria</taxon>
        <taxon>Neisseriales</taxon>
        <taxon>Chitinibacteraceae</taxon>
        <taxon>Deefgea</taxon>
    </lineage>
</organism>
<dbReference type="RefSeq" id="WP_221005045.1">
    <property type="nucleotide sequence ID" value="NZ_CP081150.1"/>
</dbReference>
<keyword evidence="2" id="KW-1185">Reference proteome</keyword>
<accession>A0ABX8Z234</accession>
<dbReference type="Pfam" id="PF07209">
    <property type="entry name" value="DUF1415"/>
    <property type="match status" value="1"/>
</dbReference>
<evidence type="ECO:0000313" key="2">
    <source>
        <dbReference type="Proteomes" id="UP000825679"/>
    </source>
</evidence>
<dbReference type="EMBL" id="CP081150">
    <property type="protein sequence ID" value="QZA76641.1"/>
    <property type="molecule type" value="Genomic_DNA"/>
</dbReference>
<name>A0ABX8Z234_9NEIS</name>
<protein>
    <submittedName>
        <fullName evidence="1">DUF1415 domain-containing protein</fullName>
    </submittedName>
</protein>